<dbReference type="OrthoDB" id="28413at2759"/>
<dbReference type="GO" id="GO:0006915">
    <property type="term" value="P:apoptotic process"/>
    <property type="evidence" value="ECO:0007669"/>
    <property type="project" value="UniProtKB-KW"/>
</dbReference>
<dbReference type="InterPro" id="IPR006816">
    <property type="entry name" value="ELMO_dom"/>
</dbReference>
<evidence type="ECO:0000313" key="8">
    <source>
        <dbReference type="Proteomes" id="UP000469559"/>
    </source>
</evidence>
<dbReference type="Proteomes" id="UP000469559">
    <property type="component" value="Unassembled WGS sequence"/>
</dbReference>
<protein>
    <submittedName>
        <fullName evidence="7">Engulfment and cell motility protein 2</fullName>
    </submittedName>
</protein>
<dbReference type="SUPFAM" id="SSF48371">
    <property type="entry name" value="ARM repeat"/>
    <property type="match status" value="1"/>
</dbReference>
<evidence type="ECO:0000259" key="6">
    <source>
        <dbReference type="PROSITE" id="PS51335"/>
    </source>
</evidence>
<dbReference type="AlphaFoldDB" id="A0A8T9B0Y2"/>
<keyword evidence="1" id="KW-0053">Apoptosis</keyword>
<dbReference type="InterPro" id="IPR011989">
    <property type="entry name" value="ARM-like"/>
</dbReference>
<dbReference type="InterPro" id="IPR016024">
    <property type="entry name" value="ARM-type_fold"/>
</dbReference>
<evidence type="ECO:0000256" key="3">
    <source>
        <dbReference type="ARBA" id="ARBA00023036"/>
    </source>
</evidence>
<dbReference type="InterPro" id="IPR050868">
    <property type="entry name" value="ELMO_domain-containing"/>
</dbReference>
<dbReference type="InterPro" id="IPR024574">
    <property type="entry name" value="ELMO_ARM"/>
</dbReference>
<organism evidence="7 8">
    <name type="scientific">Lachnellula arida</name>
    <dbReference type="NCBI Taxonomy" id="1316785"/>
    <lineage>
        <taxon>Eukaryota</taxon>
        <taxon>Fungi</taxon>
        <taxon>Dikarya</taxon>
        <taxon>Ascomycota</taxon>
        <taxon>Pezizomycotina</taxon>
        <taxon>Leotiomycetes</taxon>
        <taxon>Helotiales</taxon>
        <taxon>Lachnaceae</taxon>
        <taxon>Lachnellula</taxon>
    </lineage>
</organism>
<accession>A0A8T9B0Y2</accession>
<dbReference type="Pfam" id="PF04727">
    <property type="entry name" value="ELMO_CED12"/>
    <property type="match status" value="1"/>
</dbReference>
<sequence length="784" mass="87460">MWLYSYLPEYRVGPSSQISPPPLNRADPGSAQTANATSLETSTSRAIEYSGTQILSTPLSPHPPRTTSLQVSRKLSKILTSSPCPQPPADTCQLFVQVQAQQFDTSTMDAADIPSLLSRLSSDEDAMRKMAVFKLQSSINDPSFADLFIASNGLIILRRLIMNTGGNTLAYSLQSLTRLLEVDMGWEIFETSGSGELVERVVELIVTHPLVNILRGAMSILVAIVSHPQNKAEPGAFGFRALKPAVAVYPQFFEMVVSQLNSADHALCANALMLLNALMRDSIQGGPGKSGQSSLSGCRIWGSSKRSALQDLAHPLLEFQALTKVLLRKWRDVKVDLEKPEHRRALKGLHLASAPERKENGVQKAEELATANDKTKGSRRHNPEKWRRLGFETESPAWEFDQTGFLGMMDLTDFVRKHEDGFQKLLLEQSSKPMHERCPIARASLAVTVILYEHFEVDKSDVNDAKSYLVLDGMKNYDKIFRPLLLQWSRLHTASLHAFFRLWKSTGAEQADFDKVAELVRILIEQVVGQASRTVDVQEVEEELADFEYARLRELQMEILELTFEDEWGQHLHQVRDELKHEALQFVKEQRIRSLLQGAWFPRSNASRDGASTWRFVKLSHNRRFLHYADFMAQRKQDPLLDELPEKIDLSTISSVVSNVSASNESSSSVTSSSTITKQNPTTTKITINSFVSDSSSGAGDKERAILTLMPITHSSASEWLDGLLMLLNQAPITAETNKLVALVGEYGLKIRLLNVREDGGGNREGGGVVPGREGVDEEYWFEV</sequence>
<dbReference type="PANTHER" id="PTHR12771">
    <property type="entry name" value="ENGULFMENT AND CELL MOTILITY"/>
    <property type="match status" value="1"/>
</dbReference>
<dbReference type="PROSITE" id="PS51335">
    <property type="entry name" value="ELMO"/>
    <property type="match status" value="1"/>
</dbReference>
<dbReference type="Pfam" id="PF11841">
    <property type="entry name" value="ELMO_ARM"/>
    <property type="match status" value="1"/>
</dbReference>
<dbReference type="Gene3D" id="1.25.10.10">
    <property type="entry name" value="Leucine-rich Repeat Variant"/>
    <property type="match status" value="1"/>
</dbReference>
<evidence type="ECO:0000256" key="5">
    <source>
        <dbReference type="SAM" id="MobiDB-lite"/>
    </source>
</evidence>
<keyword evidence="3" id="KW-0729">SH3-binding</keyword>
<dbReference type="Gene3D" id="2.30.29.30">
    <property type="entry name" value="Pleckstrin-homology domain (PH domain)/Phosphotyrosine-binding domain (PTB)"/>
    <property type="match status" value="1"/>
</dbReference>
<dbReference type="Pfam" id="PF16457">
    <property type="entry name" value="PH_12"/>
    <property type="match status" value="1"/>
</dbReference>
<evidence type="ECO:0000313" key="7">
    <source>
        <dbReference type="EMBL" id="TVY13618.1"/>
    </source>
</evidence>
<dbReference type="InterPro" id="IPR011993">
    <property type="entry name" value="PH-like_dom_sf"/>
</dbReference>
<dbReference type="GO" id="GO:0007015">
    <property type="term" value="P:actin filament organization"/>
    <property type="evidence" value="ECO:0007669"/>
    <property type="project" value="TreeGrafter"/>
</dbReference>
<feature type="region of interest" description="Disordered" evidence="5">
    <location>
        <begin position="14"/>
        <end position="43"/>
    </location>
</feature>
<dbReference type="GO" id="GO:0005886">
    <property type="term" value="C:plasma membrane"/>
    <property type="evidence" value="ECO:0007669"/>
    <property type="project" value="TreeGrafter"/>
</dbReference>
<keyword evidence="8" id="KW-1185">Reference proteome</keyword>
<keyword evidence="2" id="KW-0581">Phagocytosis</keyword>
<comment type="function">
    <text evidence="4">Involved in cytoskeletal rearrangements required for phagocytosis of apoptotic cells and cell motility. Acts in association with DOCK1 and CRK. Was initially proposed to be required in complex with DOCK1 to activate Rac Rho small GTPases. May enhance the guanine nucleotide exchange factor (GEF) activity of DOCK1.</text>
</comment>
<dbReference type="EMBL" id="QGMF01000904">
    <property type="protein sequence ID" value="TVY13618.1"/>
    <property type="molecule type" value="Genomic_DNA"/>
</dbReference>
<gene>
    <name evidence="7" type="primary">ELMO2</name>
    <name evidence="7" type="ORF">LARI1_G008881</name>
</gene>
<comment type="caution">
    <text evidence="7">The sequence shown here is derived from an EMBL/GenBank/DDBJ whole genome shotgun (WGS) entry which is preliminary data.</text>
</comment>
<feature type="compositionally biased region" description="Basic and acidic residues" evidence="5">
    <location>
        <begin position="355"/>
        <end position="384"/>
    </location>
</feature>
<feature type="region of interest" description="Disordered" evidence="5">
    <location>
        <begin position="349"/>
        <end position="384"/>
    </location>
</feature>
<evidence type="ECO:0000256" key="1">
    <source>
        <dbReference type="ARBA" id="ARBA00022703"/>
    </source>
</evidence>
<feature type="domain" description="ELMO" evidence="6">
    <location>
        <begin position="341"/>
        <end position="528"/>
    </location>
</feature>
<proteinExistence type="predicted"/>
<reference evidence="7 8" key="1">
    <citation type="submission" date="2018-05" db="EMBL/GenBank/DDBJ databases">
        <title>Whole genome sequencing for identification of molecular markers to develop diagnostic detection tools for the regulated plant pathogen Lachnellula willkommii.</title>
        <authorList>
            <person name="Giroux E."/>
            <person name="Bilodeau G."/>
        </authorList>
    </citation>
    <scope>NUCLEOTIDE SEQUENCE [LARGE SCALE GENOMIC DNA]</scope>
    <source>
        <strain evidence="7 8">CBS 203.66</strain>
    </source>
</reference>
<dbReference type="InterPro" id="IPR001849">
    <property type="entry name" value="PH_domain"/>
</dbReference>
<evidence type="ECO:0000256" key="4">
    <source>
        <dbReference type="ARBA" id="ARBA00024863"/>
    </source>
</evidence>
<feature type="compositionally biased region" description="Polar residues" evidence="5">
    <location>
        <begin position="30"/>
        <end position="43"/>
    </location>
</feature>
<name>A0A8T9B0Y2_9HELO</name>
<evidence type="ECO:0000256" key="2">
    <source>
        <dbReference type="ARBA" id="ARBA00022907"/>
    </source>
</evidence>
<dbReference type="GO" id="GO:0017124">
    <property type="term" value="F:SH3 domain binding"/>
    <property type="evidence" value="ECO:0007669"/>
    <property type="project" value="UniProtKB-KW"/>
</dbReference>
<dbReference type="PANTHER" id="PTHR12771:SF56">
    <property type="entry name" value="CED-12"/>
    <property type="match status" value="1"/>
</dbReference>